<feature type="region of interest" description="Disordered" evidence="1">
    <location>
        <begin position="271"/>
        <end position="341"/>
    </location>
</feature>
<feature type="compositionally biased region" description="Low complexity" evidence="1">
    <location>
        <begin position="393"/>
        <end position="407"/>
    </location>
</feature>
<feature type="region of interest" description="Disordered" evidence="1">
    <location>
        <begin position="379"/>
        <end position="452"/>
    </location>
</feature>
<proteinExistence type="predicted"/>
<feature type="compositionally biased region" description="Polar residues" evidence="1">
    <location>
        <begin position="310"/>
        <end position="329"/>
    </location>
</feature>
<gene>
    <name evidence="2" type="ORF">PPYR1160_LOCUS9853</name>
    <name evidence="3" type="ORF">PPYR1160_LOCUS9854</name>
</gene>
<feature type="compositionally biased region" description="Low complexity" evidence="1">
    <location>
        <begin position="481"/>
        <end position="490"/>
    </location>
</feature>
<accession>A0A6U0VIJ4</accession>
<evidence type="ECO:0000313" key="3">
    <source>
        <dbReference type="EMBL" id="CAD8260352.1"/>
    </source>
</evidence>
<sequence length="594" mass="61527">MKDEKLPDDAMGGDENARKAPIAYPHMQQMLLSPILMHGFQQFNPAQNLLAHSQHQAFMKQMGMGNGPMPNFSGAPNMVSSGVTATSPAPGTQPGPQAVGANMGGMQNAAQKNLQGLPSTVRNVPNVPGSMQPMPGHMPMGLPGLPRGMPVNMAGKPPQGNVGTGASSSLQHKILRGPVPPSALRTPRHVLDILDQVACGLTFSTEATVKQVDNEAWQCHVTLQDGQHFHWGPFFSEKEAEDAHLRAAYESGCLQLPDAEVDRLYPGRAFHNVPPGVRQPGGNLGTAPPGQGMTSFANQSGGAGGPTQVMPLTQMPNASDAASQKSKLASNGKRKSNGSSTAPYASLEVLRCSACNVDYRRKNVNRHFNSKKHIAICKAKGLDPKPPAELTRADAGSSGDAASESGSQTTAAAPPDAPVHPLAQPMSTRHRQPVSSMSSTSSVEGAESSHAASDHLVDAAKNEVGGEAPQTNGHPTDLETGAGASSVSAGHGKENGSQSNANEASPFPLNAKAVGDEQIAVAAKVKGEAKHSVKAEAGNAAVGLDGSSRSLVKVSDAQEAEEMAEKDRMLLMGAGTANEGTADNERALVGPAVQ</sequence>
<name>A0A6U0VIJ4_9STRA</name>
<dbReference type="AlphaFoldDB" id="A0A6U0VIJ4"/>
<dbReference type="EMBL" id="HBEA01012960">
    <property type="protein sequence ID" value="CAD8260352.1"/>
    <property type="molecule type" value="Transcribed_RNA"/>
</dbReference>
<feature type="region of interest" description="Disordered" evidence="1">
    <location>
        <begin position="465"/>
        <end position="509"/>
    </location>
</feature>
<reference evidence="2" key="1">
    <citation type="submission" date="2021-01" db="EMBL/GenBank/DDBJ databases">
        <authorList>
            <person name="Corre E."/>
            <person name="Pelletier E."/>
            <person name="Niang G."/>
            <person name="Scheremetjew M."/>
            <person name="Finn R."/>
            <person name="Kale V."/>
            <person name="Holt S."/>
            <person name="Cochrane G."/>
            <person name="Meng A."/>
            <person name="Brown T."/>
            <person name="Cohen L."/>
        </authorList>
    </citation>
    <scope>NUCLEOTIDE SEQUENCE</scope>
    <source>
        <strain evidence="2">CCMP2078</strain>
    </source>
</reference>
<protein>
    <submittedName>
        <fullName evidence="2">Uncharacterized protein</fullName>
    </submittedName>
</protein>
<evidence type="ECO:0000313" key="2">
    <source>
        <dbReference type="EMBL" id="CAD8260351.1"/>
    </source>
</evidence>
<dbReference type="EMBL" id="HBEA01012959">
    <property type="protein sequence ID" value="CAD8260351.1"/>
    <property type="molecule type" value="Transcribed_RNA"/>
</dbReference>
<organism evidence="2">
    <name type="scientific">Pinguiococcus pyrenoidosus</name>
    <dbReference type="NCBI Taxonomy" id="172671"/>
    <lineage>
        <taxon>Eukaryota</taxon>
        <taxon>Sar</taxon>
        <taxon>Stramenopiles</taxon>
        <taxon>Ochrophyta</taxon>
        <taxon>Pinguiophyceae</taxon>
        <taxon>Pinguiochrysidales</taxon>
        <taxon>Pinguiochrysidaceae</taxon>
        <taxon>Pinguiococcus</taxon>
    </lineage>
</organism>
<feature type="region of interest" description="Disordered" evidence="1">
    <location>
        <begin position="526"/>
        <end position="566"/>
    </location>
</feature>
<feature type="compositionally biased region" description="Low complexity" evidence="1">
    <location>
        <begin position="435"/>
        <end position="449"/>
    </location>
</feature>
<evidence type="ECO:0000256" key="1">
    <source>
        <dbReference type="SAM" id="MobiDB-lite"/>
    </source>
</evidence>